<reference evidence="1 2" key="2">
    <citation type="journal article" date="2022" name="Mol. Ecol. Resour.">
        <title>The genomes of chicory, endive, great burdock and yacon provide insights into Asteraceae paleo-polyploidization history and plant inulin production.</title>
        <authorList>
            <person name="Fan W."/>
            <person name="Wang S."/>
            <person name="Wang H."/>
            <person name="Wang A."/>
            <person name="Jiang F."/>
            <person name="Liu H."/>
            <person name="Zhao H."/>
            <person name="Xu D."/>
            <person name="Zhang Y."/>
        </authorList>
    </citation>
    <scope>NUCLEOTIDE SEQUENCE [LARGE SCALE GENOMIC DNA]</scope>
    <source>
        <strain evidence="2">cv. Yunnan</strain>
        <tissue evidence="1">Leaves</tissue>
    </source>
</reference>
<reference evidence="2" key="1">
    <citation type="journal article" date="2022" name="Mol. Ecol. Resour.">
        <title>The genomes of chicory, endive, great burdock and yacon provide insights into Asteraceae palaeo-polyploidization history and plant inulin production.</title>
        <authorList>
            <person name="Fan W."/>
            <person name="Wang S."/>
            <person name="Wang H."/>
            <person name="Wang A."/>
            <person name="Jiang F."/>
            <person name="Liu H."/>
            <person name="Zhao H."/>
            <person name="Xu D."/>
            <person name="Zhang Y."/>
        </authorList>
    </citation>
    <scope>NUCLEOTIDE SEQUENCE [LARGE SCALE GENOMIC DNA]</scope>
    <source>
        <strain evidence="2">cv. Yunnan</strain>
    </source>
</reference>
<gene>
    <name evidence="1" type="ORF">L1987_60744</name>
</gene>
<dbReference type="Proteomes" id="UP001056120">
    <property type="component" value="Linkage Group LG20"/>
</dbReference>
<name>A0ACB9D910_9ASTR</name>
<protein>
    <submittedName>
        <fullName evidence="1">Uncharacterized protein</fullName>
    </submittedName>
</protein>
<accession>A0ACB9D910</accession>
<dbReference type="EMBL" id="CM042037">
    <property type="protein sequence ID" value="KAI3743042.1"/>
    <property type="molecule type" value="Genomic_DNA"/>
</dbReference>
<evidence type="ECO:0000313" key="2">
    <source>
        <dbReference type="Proteomes" id="UP001056120"/>
    </source>
</evidence>
<keyword evidence="2" id="KW-1185">Reference proteome</keyword>
<evidence type="ECO:0000313" key="1">
    <source>
        <dbReference type="EMBL" id="KAI3743042.1"/>
    </source>
</evidence>
<sequence length="752" mass="83216">MSNTLWVGNLAAGVSDPDLKSVFEKHGGVDFVTCNPSRNYAFVYLKNAGDARRAKDSLQGVVLHRNPLKIDFAKPTKPCKCLWVSSISTSISKEDLEEEFSKFGKIEDFNFQKDKNAAVIDYFKLQDAIKAFKAMHGKKMGETMIRVDYSRFHSKRHILPSEGPKWNEELPSNILCISYPPVVQIDEQVLHNALILFGEIENIKSFPSRNCSFVEFRSMEEALRAKNGLQGKFFNDPRISITFSRNEPAPSQSFTGTRGPRPGMLVNEIPFHAPHLDVIAQPIAPSSFHGRVIPRGVGGPVSSMRPFGPPDPIFGGPYPSFVTAIGDLSWRSSPSNHMLSFPSASMNLLTKSTPGTWDLFDASQIQREPKRLRSDGHKVFRGVSHVNSGVPSNTRFPSGSPKIDCADVDYMWQGILAKGGTPVCRARCVPIGDWIGYDMPEIVNCSARTGLDMLAKHYSDAIGFDIAFFLPYSEEDFASYTEFLQYMGDRNRAGVVKFGDGTTLFLVPPSDFLKTVLKVSGPARLYGVVLKFPPHTSDNSPSPTISHQRLNTVPPVTATSTTPVGLSLTPELVATLASLAKVNSNGHQPSGNTVPGPLLNESEFQGQIYEHKTSNMTGEFMQSNKVDDPNLAVTRNSCIQDPYFNLPHHEEVASVTNSSFQTSEGVAFALPVQVTQQYQVDHTHDLQTVDNGFTLSSQVYNNNVYESQSMVPGQQKLEFDSDKNERYQSTLQFAANLLLQIQQKRSETDGNH</sequence>
<organism evidence="1 2">
    <name type="scientific">Smallanthus sonchifolius</name>
    <dbReference type="NCBI Taxonomy" id="185202"/>
    <lineage>
        <taxon>Eukaryota</taxon>
        <taxon>Viridiplantae</taxon>
        <taxon>Streptophyta</taxon>
        <taxon>Embryophyta</taxon>
        <taxon>Tracheophyta</taxon>
        <taxon>Spermatophyta</taxon>
        <taxon>Magnoliopsida</taxon>
        <taxon>eudicotyledons</taxon>
        <taxon>Gunneridae</taxon>
        <taxon>Pentapetalae</taxon>
        <taxon>asterids</taxon>
        <taxon>campanulids</taxon>
        <taxon>Asterales</taxon>
        <taxon>Asteraceae</taxon>
        <taxon>Asteroideae</taxon>
        <taxon>Heliantheae alliance</taxon>
        <taxon>Millerieae</taxon>
        <taxon>Smallanthus</taxon>
    </lineage>
</organism>
<comment type="caution">
    <text evidence="1">The sequence shown here is derived from an EMBL/GenBank/DDBJ whole genome shotgun (WGS) entry which is preliminary data.</text>
</comment>
<proteinExistence type="predicted"/>